<dbReference type="EMBL" id="BNBC01000058">
    <property type="protein sequence ID" value="GHF10466.1"/>
    <property type="molecule type" value="Genomic_DNA"/>
</dbReference>
<dbReference type="AlphaFoldDB" id="A0A919AJ59"/>
<dbReference type="SUPFAM" id="SSF81606">
    <property type="entry name" value="PP2C-like"/>
    <property type="match status" value="1"/>
</dbReference>
<name>A0A919AJ59_9ACTN</name>
<sequence length="404" mass="42541">MVNRFTRRAADVVAPAGGTGERALPAAVRPEVAAAPGSDISRRPGQSPAVSVPAALVVLVLGVMAAGLLVPADVHLATLFIAAPALMAAFSTALPTGNVAGLSLVAAMVCDIRDGLLGSPILVVHAATLLVVSLLLVAFCRCRERSRKETSRLRAISRAAQRVVLRPLPRRIADLKVAALYRAADTLADVGGDLYAAAKTPYGTRFLIGDVKGKGLVALDDTAAVLGAFREAAYQHPTLPELAAALEGSFRRHVAEAAETDPDAAERFITALLLEFAADGGVMRSVSCGHPLPLRVHGNRVTALTSRSPAPPLGLAGADRENYRQEEFRYAPGDAFLLYTDGLVEARDSSGAFYSVTERDIPWRTAGADPEALLQQVHADLLRHTNGRLHDDVALVAVQWAPAC</sequence>
<keyword evidence="2" id="KW-0812">Transmembrane</keyword>
<reference evidence="4" key="2">
    <citation type="submission" date="2020-09" db="EMBL/GenBank/DDBJ databases">
        <authorList>
            <person name="Sun Q."/>
            <person name="Ohkuma M."/>
        </authorList>
    </citation>
    <scope>NUCLEOTIDE SEQUENCE</scope>
    <source>
        <strain evidence="4">JCM 3302</strain>
    </source>
</reference>
<dbReference type="PANTHER" id="PTHR43156">
    <property type="entry name" value="STAGE II SPORULATION PROTEIN E-RELATED"/>
    <property type="match status" value="1"/>
</dbReference>
<dbReference type="PANTHER" id="PTHR43156:SF2">
    <property type="entry name" value="STAGE II SPORULATION PROTEIN E"/>
    <property type="match status" value="1"/>
</dbReference>
<evidence type="ECO:0000256" key="2">
    <source>
        <dbReference type="SAM" id="Phobius"/>
    </source>
</evidence>
<dbReference type="Pfam" id="PF07228">
    <property type="entry name" value="SpoIIE"/>
    <property type="match status" value="1"/>
</dbReference>
<keyword evidence="1" id="KW-0378">Hydrolase</keyword>
<evidence type="ECO:0000256" key="1">
    <source>
        <dbReference type="ARBA" id="ARBA00022801"/>
    </source>
</evidence>
<dbReference type="RefSeq" id="WP_229904025.1">
    <property type="nucleotide sequence ID" value="NZ_BNBC01000058.1"/>
</dbReference>
<comment type="caution">
    <text evidence="4">The sequence shown here is derived from an EMBL/GenBank/DDBJ whole genome shotgun (WGS) entry which is preliminary data.</text>
</comment>
<reference evidence="4" key="1">
    <citation type="journal article" date="2014" name="Int. J. Syst. Evol. Microbiol.">
        <title>Complete genome sequence of Corynebacterium casei LMG S-19264T (=DSM 44701T), isolated from a smear-ripened cheese.</title>
        <authorList>
            <consortium name="US DOE Joint Genome Institute (JGI-PGF)"/>
            <person name="Walter F."/>
            <person name="Albersmeier A."/>
            <person name="Kalinowski J."/>
            <person name="Ruckert C."/>
        </authorList>
    </citation>
    <scope>NUCLEOTIDE SEQUENCE</scope>
    <source>
        <strain evidence="4">JCM 3302</strain>
    </source>
</reference>
<feature type="domain" description="PPM-type phosphatase" evidence="3">
    <location>
        <begin position="172"/>
        <end position="400"/>
    </location>
</feature>
<feature type="transmembrane region" description="Helical" evidence="2">
    <location>
        <begin position="121"/>
        <end position="139"/>
    </location>
</feature>
<dbReference type="InterPro" id="IPR052016">
    <property type="entry name" value="Bact_Sigma-Reg"/>
</dbReference>
<dbReference type="FunFam" id="3.60.40.10:FF:000058">
    <property type="entry name" value="Stage II sporulation protein E"/>
    <property type="match status" value="1"/>
</dbReference>
<dbReference type="SMART" id="SM00331">
    <property type="entry name" value="PP2C_SIG"/>
    <property type="match status" value="1"/>
</dbReference>
<dbReference type="Gene3D" id="3.60.40.10">
    <property type="entry name" value="PPM-type phosphatase domain"/>
    <property type="match status" value="1"/>
</dbReference>
<dbReference type="Proteomes" id="UP000641386">
    <property type="component" value="Unassembled WGS sequence"/>
</dbReference>
<accession>A0A919AJ59</accession>
<proteinExistence type="predicted"/>
<gene>
    <name evidence="4" type="ORF">GCM10014715_77710</name>
</gene>
<keyword evidence="5" id="KW-1185">Reference proteome</keyword>
<dbReference type="InterPro" id="IPR036457">
    <property type="entry name" value="PPM-type-like_dom_sf"/>
</dbReference>
<protein>
    <recommendedName>
        <fullName evidence="3">PPM-type phosphatase domain-containing protein</fullName>
    </recommendedName>
</protein>
<dbReference type="GO" id="GO:0016791">
    <property type="term" value="F:phosphatase activity"/>
    <property type="evidence" value="ECO:0007669"/>
    <property type="project" value="TreeGrafter"/>
</dbReference>
<dbReference type="InterPro" id="IPR001932">
    <property type="entry name" value="PPM-type_phosphatase-like_dom"/>
</dbReference>
<evidence type="ECO:0000313" key="4">
    <source>
        <dbReference type="EMBL" id="GHF10466.1"/>
    </source>
</evidence>
<evidence type="ECO:0000259" key="3">
    <source>
        <dbReference type="SMART" id="SM00331"/>
    </source>
</evidence>
<feature type="transmembrane region" description="Helical" evidence="2">
    <location>
        <begin position="76"/>
        <end position="109"/>
    </location>
</feature>
<feature type="transmembrane region" description="Helical" evidence="2">
    <location>
        <begin position="50"/>
        <end position="70"/>
    </location>
</feature>
<evidence type="ECO:0000313" key="5">
    <source>
        <dbReference type="Proteomes" id="UP000641386"/>
    </source>
</evidence>
<organism evidence="4 5">
    <name type="scientific">Streptomyces spiralis</name>
    <dbReference type="NCBI Taxonomy" id="66376"/>
    <lineage>
        <taxon>Bacteria</taxon>
        <taxon>Bacillati</taxon>
        <taxon>Actinomycetota</taxon>
        <taxon>Actinomycetes</taxon>
        <taxon>Kitasatosporales</taxon>
        <taxon>Streptomycetaceae</taxon>
        <taxon>Streptomyces</taxon>
    </lineage>
</organism>
<keyword evidence="2" id="KW-0472">Membrane</keyword>
<keyword evidence="2" id="KW-1133">Transmembrane helix</keyword>